<reference evidence="4 6" key="1">
    <citation type="submission" date="2020-12" db="EMBL/GenBank/DDBJ databases">
        <title>FDA dAtabase for Regulatory Grade micrObial Sequences (FDA-ARGOS): Supporting development and validation of Infectious Disease Dx tests.</title>
        <authorList>
            <person name="Sproer C."/>
            <person name="Gronow S."/>
            <person name="Severitt S."/>
            <person name="Schroder I."/>
            <person name="Tallon L."/>
            <person name="Sadzewicz L."/>
            <person name="Zhao X."/>
            <person name="Boylan J."/>
            <person name="Ott S."/>
            <person name="Bowen H."/>
            <person name="Vavikolanu K."/>
            <person name="Mehta A."/>
            <person name="Aluvathingal J."/>
            <person name="Nadendla S."/>
            <person name="Lowell S."/>
            <person name="Myers T."/>
            <person name="Yan Y."/>
            <person name="Sichtig H."/>
        </authorList>
    </citation>
    <scope>NUCLEOTIDE SEQUENCE [LARGE SCALE GENOMIC DNA]</scope>
    <source>
        <strain evidence="4 6">FDAARGOS_1053</strain>
        <strain evidence="5">FDAARGOS_1191</strain>
    </source>
</reference>
<evidence type="ECO:0000256" key="2">
    <source>
        <dbReference type="ARBA" id="ARBA00022777"/>
    </source>
</evidence>
<keyword evidence="2" id="KW-0418">Kinase</keyword>
<dbReference type="EMBL" id="CP066007">
    <property type="protein sequence ID" value="QQB45665.1"/>
    <property type="molecule type" value="Genomic_DNA"/>
</dbReference>
<evidence type="ECO:0000256" key="1">
    <source>
        <dbReference type="ARBA" id="ARBA00022679"/>
    </source>
</evidence>
<dbReference type="AlphaFoldDB" id="A0A7T4EE18"/>
<evidence type="ECO:0000313" key="4">
    <source>
        <dbReference type="EMBL" id="QQB45665.1"/>
    </source>
</evidence>
<keyword evidence="1 4" id="KW-0808">Transferase</keyword>
<dbReference type="GO" id="GO:0008976">
    <property type="term" value="F:polyphosphate kinase activity"/>
    <property type="evidence" value="ECO:0007669"/>
    <property type="project" value="InterPro"/>
</dbReference>
<protein>
    <submittedName>
        <fullName evidence="4">PPK2 family polyphosphate--nucleotide phosphotransferase</fullName>
    </submittedName>
</protein>
<feature type="domain" description="Polyphosphate kinase-2-related" evidence="3">
    <location>
        <begin position="45"/>
        <end position="263"/>
    </location>
</feature>
<dbReference type="NCBIfam" id="TIGR03709">
    <property type="entry name" value="PPK2_rel_1"/>
    <property type="match status" value="1"/>
</dbReference>
<name>A0A7T4EE18_9CORY</name>
<dbReference type="Proteomes" id="UP000617681">
    <property type="component" value="Chromosome"/>
</dbReference>
<dbReference type="SUPFAM" id="SSF52540">
    <property type="entry name" value="P-loop containing nucleoside triphosphate hydrolases"/>
    <property type="match status" value="1"/>
</dbReference>
<dbReference type="GO" id="GO:0006797">
    <property type="term" value="P:polyphosphate metabolic process"/>
    <property type="evidence" value="ECO:0007669"/>
    <property type="project" value="InterPro"/>
</dbReference>
<dbReference type="Pfam" id="PF03976">
    <property type="entry name" value="PPK2"/>
    <property type="match status" value="1"/>
</dbReference>
<organism evidence="4 6">
    <name type="scientific">Corynebacterium glucuronolyticum</name>
    <dbReference type="NCBI Taxonomy" id="39791"/>
    <lineage>
        <taxon>Bacteria</taxon>
        <taxon>Bacillati</taxon>
        <taxon>Actinomycetota</taxon>
        <taxon>Actinomycetes</taxon>
        <taxon>Mycobacteriales</taxon>
        <taxon>Corynebacteriaceae</taxon>
        <taxon>Corynebacterium</taxon>
    </lineage>
</organism>
<dbReference type="InterPro" id="IPR016898">
    <property type="entry name" value="Polyphosphate_phosphotransfera"/>
</dbReference>
<dbReference type="Gene3D" id="3.40.50.300">
    <property type="entry name" value="P-loop containing nucleotide triphosphate hydrolases"/>
    <property type="match status" value="1"/>
</dbReference>
<evidence type="ECO:0000259" key="3">
    <source>
        <dbReference type="Pfam" id="PF03976"/>
    </source>
</evidence>
<sequence length="283" mass="33040">MAKFSTDDALDLAVGPHFRLEDVKPDSTPHFDWDEDDWEEYFHKHDDELRDLQEMLYANYRAGVEGTGNILLVLQGMDTSGKGGIVRHVVSVFDPKGVTLASFGKPTDEELQHDFLWRVEKELPKPGFVGVFDRSHYEDILIQRVNQMAPAEEIERRYGAIVAWEADLVKKGTRIIKVMLHISRDFQEENLLERIEREDKHWKYNPGDITERTKWDDYMEAYQIALTRTSTATAPWYCVPSDNKPYARMVVKYLLLNELRAMNLSWPEADFDPEEEKERLKNS</sequence>
<dbReference type="RefSeq" id="WP_005389920.1">
    <property type="nucleotide sequence ID" value="NZ_CP066007.1"/>
</dbReference>
<evidence type="ECO:0000313" key="5">
    <source>
        <dbReference type="EMBL" id="QRP69581.1"/>
    </source>
</evidence>
<dbReference type="PIRSF" id="PIRSF028756">
    <property type="entry name" value="PPK2_prd"/>
    <property type="match status" value="1"/>
</dbReference>
<dbReference type="OrthoDB" id="9775224at2"/>
<proteinExistence type="predicted"/>
<dbReference type="InterPro" id="IPR022300">
    <property type="entry name" value="PPK2-rel_1"/>
</dbReference>
<dbReference type="Proteomes" id="UP000596145">
    <property type="component" value="Chromosome"/>
</dbReference>
<dbReference type="GeneID" id="92760150"/>
<dbReference type="EMBL" id="CP069534">
    <property type="protein sequence ID" value="QRP69581.1"/>
    <property type="molecule type" value="Genomic_DNA"/>
</dbReference>
<dbReference type="PANTHER" id="PTHR34383:SF3">
    <property type="entry name" value="POLYPHOSPHATE:AMP PHOSPHOTRANSFERASE"/>
    <property type="match status" value="1"/>
</dbReference>
<gene>
    <name evidence="4" type="ORF">I6I10_09160</name>
    <name evidence="5" type="ORF">I6J21_06980</name>
</gene>
<accession>A0A7T4EE18</accession>
<dbReference type="InterPro" id="IPR027417">
    <property type="entry name" value="P-loop_NTPase"/>
</dbReference>
<dbReference type="InterPro" id="IPR022488">
    <property type="entry name" value="PPK2-related"/>
</dbReference>
<evidence type="ECO:0000313" key="6">
    <source>
        <dbReference type="Proteomes" id="UP000596145"/>
    </source>
</evidence>
<dbReference type="PANTHER" id="PTHR34383">
    <property type="entry name" value="POLYPHOSPHATE:AMP PHOSPHOTRANSFERASE-RELATED"/>
    <property type="match status" value="1"/>
</dbReference>